<reference evidence="4 5" key="1">
    <citation type="journal article" date="2021" name="Nat. Plants">
        <title>The Taxus genome provides insights into paclitaxel biosynthesis.</title>
        <authorList>
            <person name="Xiong X."/>
            <person name="Gou J."/>
            <person name="Liao Q."/>
            <person name="Li Y."/>
            <person name="Zhou Q."/>
            <person name="Bi G."/>
            <person name="Li C."/>
            <person name="Du R."/>
            <person name="Wang X."/>
            <person name="Sun T."/>
            <person name="Guo L."/>
            <person name="Liang H."/>
            <person name="Lu P."/>
            <person name="Wu Y."/>
            <person name="Zhang Z."/>
            <person name="Ro D.K."/>
            <person name="Shang Y."/>
            <person name="Huang S."/>
            <person name="Yan J."/>
        </authorList>
    </citation>
    <scope>NUCLEOTIDE SEQUENCE [LARGE SCALE GENOMIC DNA]</scope>
    <source>
        <strain evidence="4">Ta-2019</strain>
    </source>
</reference>
<evidence type="ECO:0000313" key="5">
    <source>
        <dbReference type="Proteomes" id="UP000824469"/>
    </source>
</evidence>
<dbReference type="InterPro" id="IPR028989">
    <property type="entry name" value="RimP_N"/>
</dbReference>
<name>A0AA38L186_TAXCH</name>
<dbReference type="AlphaFoldDB" id="A0AA38L186"/>
<dbReference type="Pfam" id="PF25498">
    <property type="entry name" value="DUF7912"/>
    <property type="match status" value="1"/>
</dbReference>
<dbReference type="InterPro" id="IPR057234">
    <property type="entry name" value="DUF7912"/>
</dbReference>
<feature type="domain" description="Ribosome maturation factor RimP N-terminal" evidence="2">
    <location>
        <begin position="147"/>
        <end position="212"/>
    </location>
</feature>
<feature type="compositionally biased region" description="Acidic residues" evidence="1">
    <location>
        <begin position="87"/>
        <end position="104"/>
    </location>
</feature>
<dbReference type="PANTHER" id="PTHR34544">
    <property type="entry name" value="OSJNBA0006B20.18 PROTEIN"/>
    <property type="match status" value="1"/>
</dbReference>
<evidence type="ECO:0000313" key="4">
    <source>
        <dbReference type="EMBL" id="KAH9308180.1"/>
    </source>
</evidence>
<accession>A0AA38L186</accession>
<comment type="caution">
    <text evidence="4">The sequence shown here is derived from an EMBL/GenBank/DDBJ whole genome shotgun (WGS) entry which is preliminary data.</text>
</comment>
<evidence type="ECO:0008006" key="6">
    <source>
        <dbReference type="Google" id="ProtNLM"/>
    </source>
</evidence>
<dbReference type="EMBL" id="JAHRHJ020000007">
    <property type="protein sequence ID" value="KAH9308180.1"/>
    <property type="molecule type" value="Genomic_DNA"/>
</dbReference>
<dbReference type="Proteomes" id="UP000824469">
    <property type="component" value="Unassembled WGS sequence"/>
</dbReference>
<evidence type="ECO:0000256" key="1">
    <source>
        <dbReference type="SAM" id="MobiDB-lite"/>
    </source>
</evidence>
<gene>
    <name evidence="4" type="ORF">KI387_036091</name>
</gene>
<keyword evidence="5" id="KW-1185">Reference proteome</keyword>
<dbReference type="Pfam" id="PF02576">
    <property type="entry name" value="RimP_N"/>
    <property type="match status" value="1"/>
</dbReference>
<proteinExistence type="predicted"/>
<evidence type="ECO:0000259" key="3">
    <source>
        <dbReference type="Pfam" id="PF25498"/>
    </source>
</evidence>
<protein>
    <recommendedName>
        <fullName evidence="6">Ribosome maturation factor RimP N-terminal domain-containing protein</fullName>
    </recommendedName>
</protein>
<evidence type="ECO:0000259" key="2">
    <source>
        <dbReference type="Pfam" id="PF02576"/>
    </source>
</evidence>
<feature type="non-terminal residue" evidence="4">
    <location>
        <position position="286"/>
    </location>
</feature>
<feature type="domain" description="DUF7912" evidence="3">
    <location>
        <begin position="214"/>
        <end position="253"/>
    </location>
</feature>
<organism evidence="4 5">
    <name type="scientific">Taxus chinensis</name>
    <name type="common">Chinese yew</name>
    <name type="synonym">Taxus wallichiana var. chinensis</name>
    <dbReference type="NCBI Taxonomy" id="29808"/>
    <lineage>
        <taxon>Eukaryota</taxon>
        <taxon>Viridiplantae</taxon>
        <taxon>Streptophyta</taxon>
        <taxon>Embryophyta</taxon>
        <taxon>Tracheophyta</taxon>
        <taxon>Spermatophyta</taxon>
        <taxon>Pinopsida</taxon>
        <taxon>Pinidae</taxon>
        <taxon>Conifers II</taxon>
        <taxon>Cupressales</taxon>
        <taxon>Taxaceae</taxon>
        <taxon>Taxus</taxon>
    </lineage>
</organism>
<dbReference type="InterPro" id="IPR035956">
    <property type="entry name" value="RimP_N_sf"/>
</dbReference>
<dbReference type="PANTHER" id="PTHR34544:SF1">
    <property type="entry name" value="OS04G0438300 PROTEIN"/>
    <property type="match status" value="1"/>
</dbReference>
<dbReference type="SUPFAM" id="SSF75420">
    <property type="entry name" value="YhbC-like, N-terminal domain"/>
    <property type="match status" value="1"/>
</dbReference>
<sequence length="286" mass="31939">MEVCHNMNMNRPPFSAIHQHKTMISVKQANQLAFPNRLHFSMWSPVLGTPYPVVSCKSDNGGSGSPRMNNIHTPLVAAQDWTDEILMDDDDDDDYEEEESSEMEDPPKAEVGDGEEGGGASLGGTVWGSKALAIAEEVILSFKDDLEIFAFKASNRNRVCVRLDKLSNKYGSPSMDEIETFSKIYSERLDNAKQAGALPHNLILEVSSPGAERVVRVPKDLERFQDLPMYVKYTLDTTKSENGSQKQDIYMMEAAIDDDGSQEHDGIFMLDNVEMELGYCTWKLAN</sequence>
<feature type="region of interest" description="Disordered" evidence="1">
    <location>
        <begin position="87"/>
        <end position="122"/>
    </location>
</feature>